<protein>
    <submittedName>
        <fullName evidence="6">C-type cytochrome</fullName>
    </submittedName>
</protein>
<evidence type="ECO:0000256" key="1">
    <source>
        <dbReference type="ARBA" id="ARBA00022617"/>
    </source>
</evidence>
<dbReference type="SUPFAM" id="SSF46626">
    <property type="entry name" value="Cytochrome c"/>
    <property type="match status" value="1"/>
</dbReference>
<dbReference type="Pfam" id="PF23500">
    <property type="entry name" value="DUF7133"/>
    <property type="match status" value="1"/>
</dbReference>
<evidence type="ECO:0000256" key="2">
    <source>
        <dbReference type="ARBA" id="ARBA00022723"/>
    </source>
</evidence>
<keyword evidence="3 4" id="KW-0408">Iron</keyword>
<dbReference type="PANTHER" id="PTHR33546:SF1">
    <property type="entry name" value="LARGE, MULTIFUNCTIONAL SECRETED PROTEIN"/>
    <property type="match status" value="1"/>
</dbReference>
<dbReference type="NCBIfam" id="TIGR02603">
    <property type="entry name" value="CxxCH_TIGR02603"/>
    <property type="match status" value="1"/>
</dbReference>
<dbReference type="InterPro" id="IPR013427">
    <property type="entry name" value="Haem-bd_dom_put"/>
</dbReference>
<dbReference type="GO" id="GO:0020037">
    <property type="term" value="F:heme binding"/>
    <property type="evidence" value="ECO:0007669"/>
    <property type="project" value="InterPro"/>
</dbReference>
<evidence type="ECO:0000259" key="5">
    <source>
        <dbReference type="PROSITE" id="PS51007"/>
    </source>
</evidence>
<organism evidence="6 7">
    <name type="scientific">Dyadobacter chenhuakuii</name>
    <dbReference type="NCBI Taxonomy" id="2909339"/>
    <lineage>
        <taxon>Bacteria</taxon>
        <taxon>Pseudomonadati</taxon>
        <taxon>Bacteroidota</taxon>
        <taxon>Cytophagia</taxon>
        <taxon>Cytophagales</taxon>
        <taxon>Spirosomataceae</taxon>
        <taxon>Dyadobacter</taxon>
    </lineage>
</organism>
<dbReference type="PROSITE" id="PS51007">
    <property type="entry name" value="CYTC"/>
    <property type="match status" value="1"/>
</dbReference>
<dbReference type="InterPro" id="IPR009056">
    <property type="entry name" value="Cyt_c-like_dom"/>
</dbReference>
<evidence type="ECO:0000256" key="3">
    <source>
        <dbReference type="ARBA" id="ARBA00023004"/>
    </source>
</evidence>
<dbReference type="EMBL" id="JAKFFV010000002">
    <property type="protein sequence ID" value="MCF2497226.1"/>
    <property type="molecule type" value="Genomic_DNA"/>
</dbReference>
<dbReference type="GO" id="GO:0046872">
    <property type="term" value="F:metal ion binding"/>
    <property type="evidence" value="ECO:0007669"/>
    <property type="project" value="UniProtKB-KW"/>
</dbReference>
<feature type="domain" description="Cytochrome c" evidence="5">
    <location>
        <begin position="876"/>
        <end position="1010"/>
    </location>
</feature>
<dbReference type="Pfam" id="PF00034">
    <property type="entry name" value="Cytochrom_C"/>
    <property type="match status" value="1"/>
</dbReference>
<dbReference type="Gene3D" id="2.120.10.30">
    <property type="entry name" value="TolB, C-terminal domain"/>
    <property type="match status" value="1"/>
</dbReference>
<keyword evidence="1 4" id="KW-0349">Heme</keyword>
<dbReference type="InterPro" id="IPR011042">
    <property type="entry name" value="6-blade_b-propeller_TolB-like"/>
</dbReference>
<dbReference type="InterPro" id="IPR055557">
    <property type="entry name" value="DUF7133"/>
</dbReference>
<dbReference type="SUPFAM" id="SSF48371">
    <property type="entry name" value="ARM repeat"/>
    <property type="match status" value="1"/>
</dbReference>
<evidence type="ECO:0000313" key="7">
    <source>
        <dbReference type="Proteomes" id="UP001139411"/>
    </source>
</evidence>
<sequence>MTISKLLGACILPCLLLVTTAGLRTKPVAREVPPEKALATFQLPENFQIELVASEPLLSDPVAMEIDEYGRMYVVEMHGYPLDKSGTGKVRILEDADGDGKMDKTTVFAEGLVLPTGIMRWKKGILVTDPPNVLYLEDRDGDGRSDIRDTLLTGFAMSNPQHNFNNPLLGIDNWIYLGHEPAVTAKVFQEEFGDRGGEILYPKEKGGKTLPQNALGRSVRFNPDRKDIEILSSYTQFGHTFDKWGRYLLVSNANPGYHEVIAARYLNRNPDLLVSNVTQSISDHSSEVFPITKNPLHQLLTDVGVFTSACGITSYQGGLFPAPFDSVTLVAEPVSNIVHADIIRDKGASFTASRLYKDKEFLASTDPWFRPVNMYIGPDGALYVVDYYRQIIEHPEWMADDVIKSGALYNGVDKGRIYRITPKGTAKASWTKNLKLGDAPDDELVQQLANPNIWWRRNAQRLLLDRNPEHALPALEKMASNAASPAGRLHALWTLEGLNKLGTKTIIHALQDKEAGVRENAVRLAELHLQQSPELSEKLLNMKNDANAKVRFQLLATLGFVDTPQAAEVRQAILFRDLNDPWVQIAALSAPTSGKGVLMDAVLKNYKPAIPAYASLVERLSTMAGTSGDTAAIKKLVRNALTNDAYKGKPLLKADWRPAVLHGLAQSMKKPKDPGALKDTKTMLLQAALSNPSAALREASLRLLKTTGLPQSNESVLAMQRSAKLAADPNAAPERRNDAIQFLSLDNPAKYEQILKKLVAPHEPRAIQLTALKTLSAIPDETVSRFLLENWPSLTPDLRDAAISTFMVNDKRIKLLLDGVESGKIHQESIGWPRSVGLMAQGNEALRNRSRALLTKKDDARQGIIKKYNEALSLTGNASSGKLVYQKNCSVCHQIGGSEGVAFGPDLGTIRNRRPESIVGDILDPNLSIADGYDIWIIELKAGESVQGLIANETPTAITVSNYGGQKTVIARKDIKSLKALGMSSMPAGLEAEIDQQAMADLLAYIKQPK</sequence>
<accession>A0A9X1Q9S4</accession>
<dbReference type="InterPro" id="IPR013428">
    <property type="entry name" value="Membrane-bound_put_N"/>
</dbReference>
<dbReference type="InterPro" id="IPR036909">
    <property type="entry name" value="Cyt_c-like_dom_sf"/>
</dbReference>
<proteinExistence type="predicted"/>
<keyword evidence="2 4" id="KW-0479">Metal-binding</keyword>
<dbReference type="Proteomes" id="UP001139411">
    <property type="component" value="Unassembled WGS sequence"/>
</dbReference>
<evidence type="ECO:0000313" key="6">
    <source>
        <dbReference type="EMBL" id="MCF2497226.1"/>
    </source>
</evidence>
<gene>
    <name evidence="6" type="ORF">L0661_02835</name>
</gene>
<dbReference type="Gene3D" id="1.25.10.10">
    <property type="entry name" value="Leucine-rich Repeat Variant"/>
    <property type="match status" value="1"/>
</dbReference>
<dbReference type="InterPro" id="IPR016024">
    <property type="entry name" value="ARM-type_fold"/>
</dbReference>
<evidence type="ECO:0000256" key="4">
    <source>
        <dbReference type="PROSITE-ProRule" id="PRU00433"/>
    </source>
</evidence>
<dbReference type="InterPro" id="IPR011989">
    <property type="entry name" value="ARM-like"/>
</dbReference>
<comment type="caution">
    <text evidence="6">The sequence shown here is derived from an EMBL/GenBank/DDBJ whole genome shotgun (WGS) entry which is preliminary data.</text>
</comment>
<name>A0A9X1Q9S4_9BACT</name>
<dbReference type="NCBIfam" id="TIGR02604">
    <property type="entry name" value="Piru_Ver_Nterm"/>
    <property type="match status" value="1"/>
</dbReference>
<dbReference type="AlphaFoldDB" id="A0A9X1Q9S4"/>
<dbReference type="GO" id="GO:0009055">
    <property type="term" value="F:electron transfer activity"/>
    <property type="evidence" value="ECO:0007669"/>
    <property type="project" value="InterPro"/>
</dbReference>
<dbReference type="PANTHER" id="PTHR33546">
    <property type="entry name" value="LARGE, MULTIFUNCTIONAL SECRETED PROTEIN-RELATED"/>
    <property type="match status" value="1"/>
</dbReference>
<dbReference type="Gene3D" id="1.10.760.10">
    <property type="entry name" value="Cytochrome c-like domain"/>
    <property type="match status" value="1"/>
</dbReference>
<reference evidence="6" key="1">
    <citation type="submission" date="2022-01" db="EMBL/GenBank/DDBJ databases">
        <title>Novel species in genus Dyadobacter.</title>
        <authorList>
            <person name="Ma C."/>
        </authorList>
    </citation>
    <scope>NUCLEOTIDE SEQUENCE</scope>
    <source>
        <strain evidence="6">CY357</strain>
    </source>
</reference>
<dbReference type="RefSeq" id="WP_235176709.1">
    <property type="nucleotide sequence ID" value="NZ_JAKFFV010000002.1"/>
</dbReference>
<dbReference type="SUPFAM" id="SSF63829">
    <property type="entry name" value="Calcium-dependent phosphotriesterase"/>
    <property type="match status" value="1"/>
</dbReference>